<evidence type="ECO:0000313" key="5">
    <source>
        <dbReference type="EMBL" id="RRV13906.1"/>
    </source>
</evidence>
<keyword evidence="5" id="KW-0540">Nuclease</keyword>
<dbReference type="InterPro" id="IPR052021">
    <property type="entry name" value="Type-I_RS_S_subunit"/>
</dbReference>
<keyword evidence="3" id="KW-0238">DNA-binding</keyword>
<gene>
    <name evidence="5" type="ORF">EGJ28_00590</name>
</gene>
<dbReference type="SUPFAM" id="SSF116734">
    <property type="entry name" value="DNA methylase specificity domain"/>
    <property type="match status" value="2"/>
</dbReference>
<evidence type="ECO:0000256" key="3">
    <source>
        <dbReference type="ARBA" id="ARBA00023125"/>
    </source>
</evidence>
<sequence length="388" mass="43489">MIHPTVPVGELTEILSGFAFKSEQFNNSGEGLPLIRIRDVVEGASDTYYSGDYKPEFLIENGDALIGMDGQFNLACWRGGLALLNQRVCKIKATDERLDQGYLLRFLPAVLKDIEDRTPFVTVKHLSVKSLREIEIPLPPLPEQRRIAAILDKADALRAKRREAIAKLDQLLQSVFLEMFGDPVTNPKCWEFQRVGNILARKSCNGAYYPSECYVPVGGTPMVHMSDAFYGTVRKASLKRVAVPEKDIVKYGLSPNDILVSRRSLTYEGSAKPCLIEDIGEPLIFESSLIRLTPDTEKVIPIYLYHFLNNTRARSKYVFKHVTKSTISGISQSGLHEVEIMIPAIELQENFAQVVSKIETHQRELVKAGITADQLFQSLQQQAFTGTL</sequence>
<organism evidence="5 6">
    <name type="scientific">Stutzerimonas xanthomarina</name>
    <dbReference type="NCBI Taxonomy" id="271420"/>
    <lineage>
        <taxon>Bacteria</taxon>
        <taxon>Pseudomonadati</taxon>
        <taxon>Pseudomonadota</taxon>
        <taxon>Gammaproteobacteria</taxon>
        <taxon>Pseudomonadales</taxon>
        <taxon>Pseudomonadaceae</taxon>
        <taxon>Stutzerimonas</taxon>
    </lineage>
</organism>
<dbReference type="GO" id="GO:0003677">
    <property type="term" value="F:DNA binding"/>
    <property type="evidence" value="ECO:0007669"/>
    <property type="project" value="UniProtKB-KW"/>
</dbReference>
<dbReference type="Proteomes" id="UP000276506">
    <property type="component" value="Unassembled WGS sequence"/>
</dbReference>
<comment type="caution">
    <text evidence="5">The sequence shown here is derived from an EMBL/GenBank/DDBJ whole genome shotgun (WGS) entry which is preliminary data.</text>
</comment>
<dbReference type="CDD" id="cd17257">
    <property type="entry name" value="RMtype1_S_EcoBI-TRD1-CR1_like"/>
    <property type="match status" value="1"/>
</dbReference>
<dbReference type="RefSeq" id="WP_125875477.1">
    <property type="nucleotide sequence ID" value="NZ_RHQL01000001.1"/>
</dbReference>
<evidence type="ECO:0000313" key="6">
    <source>
        <dbReference type="Proteomes" id="UP000276506"/>
    </source>
</evidence>
<dbReference type="CDD" id="cd17517">
    <property type="entry name" value="RMtype1_S_EcoKI_StySPI-TRD2-CR2_like"/>
    <property type="match status" value="1"/>
</dbReference>
<name>A0A3R8W057_9GAMM</name>
<dbReference type="InterPro" id="IPR000055">
    <property type="entry name" value="Restrct_endonuc_typeI_TRD"/>
</dbReference>
<proteinExistence type="inferred from homology"/>
<dbReference type="GO" id="GO:0009307">
    <property type="term" value="P:DNA restriction-modification system"/>
    <property type="evidence" value="ECO:0007669"/>
    <property type="project" value="UniProtKB-KW"/>
</dbReference>
<feature type="domain" description="Type I restriction modification DNA specificity" evidence="4">
    <location>
        <begin position="6"/>
        <end position="165"/>
    </location>
</feature>
<comment type="similarity">
    <text evidence="1">Belongs to the type-I restriction system S methylase family.</text>
</comment>
<keyword evidence="5" id="KW-0255">Endonuclease</keyword>
<feature type="domain" description="Type I restriction modification DNA specificity" evidence="4">
    <location>
        <begin position="188"/>
        <end position="367"/>
    </location>
</feature>
<accession>A0A3R8W057</accession>
<evidence type="ECO:0000256" key="2">
    <source>
        <dbReference type="ARBA" id="ARBA00022747"/>
    </source>
</evidence>
<dbReference type="AlphaFoldDB" id="A0A3R8W057"/>
<dbReference type="Pfam" id="PF01420">
    <property type="entry name" value="Methylase_S"/>
    <property type="match status" value="2"/>
</dbReference>
<protein>
    <submittedName>
        <fullName evidence="5">Restriction endonuclease subunit S</fullName>
    </submittedName>
</protein>
<dbReference type="EMBL" id="RHQL01000001">
    <property type="protein sequence ID" value="RRV13906.1"/>
    <property type="molecule type" value="Genomic_DNA"/>
</dbReference>
<dbReference type="InterPro" id="IPR044946">
    <property type="entry name" value="Restrct_endonuc_typeI_TRD_sf"/>
</dbReference>
<dbReference type="PANTHER" id="PTHR30408">
    <property type="entry name" value="TYPE-1 RESTRICTION ENZYME ECOKI SPECIFICITY PROTEIN"/>
    <property type="match status" value="1"/>
</dbReference>
<keyword evidence="5" id="KW-0378">Hydrolase</keyword>
<reference evidence="5 6" key="1">
    <citation type="submission" date="2018-10" db="EMBL/GenBank/DDBJ databases">
        <title>Transmission dynamics of multidrug resistant bacteria on intensive care unit surfaces.</title>
        <authorList>
            <person name="D'Souza A.W."/>
            <person name="Potter R.F."/>
            <person name="Wallace M."/>
            <person name="Shupe A."/>
            <person name="Patel S."/>
            <person name="Sun S."/>
            <person name="Gul D."/>
            <person name="Kwon J.H."/>
            <person name="Andleeb S."/>
            <person name="Burnham C.-A.D."/>
            <person name="Dantas G."/>
        </authorList>
    </citation>
    <scope>NUCLEOTIDE SEQUENCE [LARGE SCALE GENOMIC DNA]</scope>
    <source>
        <strain evidence="5 6">PX_177</strain>
    </source>
</reference>
<keyword evidence="2" id="KW-0680">Restriction system</keyword>
<evidence type="ECO:0000259" key="4">
    <source>
        <dbReference type="Pfam" id="PF01420"/>
    </source>
</evidence>
<evidence type="ECO:0000256" key="1">
    <source>
        <dbReference type="ARBA" id="ARBA00010923"/>
    </source>
</evidence>
<dbReference type="GO" id="GO:0004519">
    <property type="term" value="F:endonuclease activity"/>
    <property type="evidence" value="ECO:0007669"/>
    <property type="project" value="UniProtKB-KW"/>
</dbReference>
<dbReference type="Gene3D" id="3.90.220.20">
    <property type="entry name" value="DNA methylase specificity domains"/>
    <property type="match status" value="2"/>
</dbReference>
<dbReference type="PANTHER" id="PTHR30408:SF12">
    <property type="entry name" value="TYPE I RESTRICTION ENZYME MJAVIII SPECIFICITY SUBUNIT"/>
    <property type="match status" value="1"/>
</dbReference>